<feature type="transmembrane region" description="Helical" evidence="8">
    <location>
        <begin position="127"/>
        <end position="146"/>
    </location>
</feature>
<accession>A0A975AV56</accession>
<dbReference type="KEGG" id="aaut:ACETAC_09215"/>
<evidence type="ECO:0000256" key="3">
    <source>
        <dbReference type="ARBA" id="ARBA00022679"/>
    </source>
</evidence>
<proteinExistence type="predicted"/>
<gene>
    <name evidence="9" type="ORF">ACETAC_09215</name>
</gene>
<keyword evidence="10" id="KW-1185">Reference proteome</keyword>
<dbReference type="GO" id="GO:0016780">
    <property type="term" value="F:phosphotransferase activity, for other substituted phosphate groups"/>
    <property type="evidence" value="ECO:0007669"/>
    <property type="project" value="InterPro"/>
</dbReference>
<dbReference type="EMBL" id="CP060096">
    <property type="protein sequence ID" value="QSZ27034.1"/>
    <property type="molecule type" value="Genomic_DNA"/>
</dbReference>
<keyword evidence="3 9" id="KW-0808">Transferase</keyword>
<feature type="transmembrane region" description="Helical" evidence="8">
    <location>
        <begin position="72"/>
        <end position="88"/>
    </location>
</feature>
<dbReference type="GO" id="GO:0044038">
    <property type="term" value="P:cell wall macromolecule biosynthetic process"/>
    <property type="evidence" value="ECO:0007669"/>
    <property type="project" value="TreeGrafter"/>
</dbReference>
<feature type="transmembrane region" description="Helical" evidence="8">
    <location>
        <begin position="305"/>
        <end position="329"/>
    </location>
</feature>
<name>A0A975AV56_9THEO</name>
<evidence type="ECO:0000256" key="5">
    <source>
        <dbReference type="ARBA" id="ARBA00022989"/>
    </source>
</evidence>
<dbReference type="GO" id="GO:0071555">
    <property type="term" value="P:cell wall organization"/>
    <property type="evidence" value="ECO:0007669"/>
    <property type="project" value="TreeGrafter"/>
</dbReference>
<protein>
    <submittedName>
        <fullName evidence="9">Undecaprenyl/decaprenyl-phosphate alpha-N-acetylglucosaminyl 1-phosphate transferase</fullName>
    </submittedName>
</protein>
<dbReference type="PROSITE" id="PS01348">
    <property type="entry name" value="MRAY_2"/>
    <property type="match status" value="1"/>
</dbReference>
<evidence type="ECO:0000256" key="8">
    <source>
        <dbReference type="SAM" id="Phobius"/>
    </source>
</evidence>
<evidence type="ECO:0000313" key="10">
    <source>
        <dbReference type="Proteomes" id="UP000671913"/>
    </source>
</evidence>
<dbReference type="Pfam" id="PF00953">
    <property type="entry name" value="Glycos_transf_4"/>
    <property type="match status" value="1"/>
</dbReference>
<keyword evidence="2" id="KW-1003">Cell membrane</keyword>
<dbReference type="PANTHER" id="PTHR22926">
    <property type="entry name" value="PHOSPHO-N-ACETYLMURAMOYL-PENTAPEPTIDE-TRANSFERASE"/>
    <property type="match status" value="1"/>
</dbReference>
<organism evidence="9 10">
    <name type="scientific">Aceticella autotrophica</name>
    <dbReference type="NCBI Taxonomy" id="2755338"/>
    <lineage>
        <taxon>Bacteria</taxon>
        <taxon>Bacillati</taxon>
        <taxon>Bacillota</taxon>
        <taxon>Clostridia</taxon>
        <taxon>Thermoanaerobacterales</taxon>
        <taxon>Thermoanaerobacteraceae</taxon>
        <taxon>Aceticella</taxon>
    </lineage>
</organism>
<feature type="transmembrane region" description="Helical" evidence="8">
    <location>
        <begin position="183"/>
        <end position="202"/>
    </location>
</feature>
<dbReference type="InterPro" id="IPR000715">
    <property type="entry name" value="Glycosyl_transferase_4"/>
</dbReference>
<dbReference type="AlphaFoldDB" id="A0A975AV56"/>
<evidence type="ECO:0000256" key="7">
    <source>
        <dbReference type="PIRSR" id="PIRSR600715-1"/>
    </source>
</evidence>
<dbReference type="GO" id="GO:0046872">
    <property type="term" value="F:metal ion binding"/>
    <property type="evidence" value="ECO:0007669"/>
    <property type="project" value="UniProtKB-KW"/>
</dbReference>
<keyword evidence="6 8" id="KW-0472">Membrane</keyword>
<keyword evidence="7" id="KW-0460">Magnesium</keyword>
<comment type="cofactor">
    <cofactor evidence="7">
        <name>Mg(2+)</name>
        <dbReference type="ChEBI" id="CHEBI:18420"/>
    </cofactor>
</comment>
<evidence type="ECO:0000256" key="6">
    <source>
        <dbReference type="ARBA" id="ARBA00023136"/>
    </source>
</evidence>
<feature type="transmembrane region" description="Helical" evidence="8">
    <location>
        <begin position="100"/>
        <end position="121"/>
    </location>
</feature>
<evidence type="ECO:0000256" key="2">
    <source>
        <dbReference type="ARBA" id="ARBA00022475"/>
    </source>
</evidence>
<evidence type="ECO:0000256" key="4">
    <source>
        <dbReference type="ARBA" id="ARBA00022692"/>
    </source>
</evidence>
<evidence type="ECO:0000256" key="1">
    <source>
        <dbReference type="ARBA" id="ARBA00004651"/>
    </source>
</evidence>
<feature type="transmembrane region" description="Helical" evidence="8">
    <location>
        <begin position="46"/>
        <end position="66"/>
    </location>
</feature>
<keyword evidence="5 8" id="KW-1133">Transmembrane helix</keyword>
<evidence type="ECO:0000313" key="9">
    <source>
        <dbReference type="EMBL" id="QSZ27034.1"/>
    </source>
</evidence>
<dbReference type="GO" id="GO:0005886">
    <property type="term" value="C:plasma membrane"/>
    <property type="evidence" value="ECO:0007669"/>
    <property type="project" value="UniProtKB-SubCell"/>
</dbReference>
<keyword evidence="7" id="KW-0479">Metal-binding</keyword>
<dbReference type="CDD" id="cd06853">
    <property type="entry name" value="GT_WecA_like"/>
    <property type="match status" value="1"/>
</dbReference>
<dbReference type="Proteomes" id="UP000671913">
    <property type="component" value="Chromosome"/>
</dbReference>
<feature type="binding site" evidence="7">
    <location>
        <position position="211"/>
    </location>
    <ligand>
        <name>Mg(2+)</name>
        <dbReference type="ChEBI" id="CHEBI:18420"/>
    </ligand>
</feature>
<comment type="subcellular location">
    <subcellularLocation>
        <location evidence="1">Cell membrane</location>
        <topology evidence="1">Multi-pass membrane protein</topology>
    </subcellularLocation>
</comment>
<feature type="transmembrane region" description="Helical" evidence="8">
    <location>
        <begin position="278"/>
        <end position="299"/>
    </location>
</feature>
<dbReference type="InterPro" id="IPR018480">
    <property type="entry name" value="PNAcMuramoyl-5peptid_Trfase_CS"/>
</dbReference>
<keyword evidence="4 8" id="KW-0812">Transmembrane</keyword>
<sequence>MKIYLLSFAVALIVALLATPAAKKLAFVIGAIDIPKDGRRVHKKPIPRLGGAAIYLGAIISILLFLPKTEETFCIAAGCTIIAVLGIFDDKYELSPKVKLLGQIVAATVLIIGGVKIDWLTNPFGNGMIYLGIFALPLTLFWVVGITNAMNLIDGLDGLAAGIAIISSGSLFIVSLINGRYEAAIVTAAVTGAALGFLPYNFNPAKIFMGDTGSMFLGFVLSAVSIQGAVKSAAAIAIAVPILALGVPIFDTTFAIIRRTKNGKPIMQPDKGHLHHRLLEMGLTQIQAVLVMYGVSLFLGISAVVISYISGVKGLVILCIVVFIVMWGAERMGLVGRHGSKHMNAN</sequence>
<feature type="transmembrane region" description="Helical" evidence="8">
    <location>
        <begin position="214"/>
        <end position="230"/>
    </location>
</feature>
<dbReference type="PANTHER" id="PTHR22926:SF3">
    <property type="entry name" value="UNDECAPRENYL-PHOSPHATE ALPHA-N-ACETYLGLUCOSAMINYL 1-PHOSPHATE TRANSFERASE"/>
    <property type="match status" value="1"/>
</dbReference>
<feature type="transmembrane region" description="Helical" evidence="8">
    <location>
        <begin position="6"/>
        <end position="34"/>
    </location>
</feature>
<dbReference type="RefSeq" id="WP_284679726.1">
    <property type="nucleotide sequence ID" value="NZ_CP060096.1"/>
</dbReference>
<feature type="transmembrane region" description="Helical" evidence="8">
    <location>
        <begin position="158"/>
        <end position="177"/>
    </location>
</feature>
<dbReference type="GO" id="GO:0009103">
    <property type="term" value="P:lipopolysaccharide biosynthetic process"/>
    <property type="evidence" value="ECO:0007669"/>
    <property type="project" value="TreeGrafter"/>
</dbReference>
<reference evidence="9" key="1">
    <citation type="submission" date="2020-08" db="EMBL/GenBank/DDBJ databases">
        <title>Genomic insights into the carbon and energy metabolism of the first obligate autotrophic acetogenic bacterium Aceticella autotrophica gen. nov., sp. nov.</title>
        <authorList>
            <person name="Toshchakov S.V."/>
            <person name="Elcheninov A.G."/>
            <person name="Kublanov I.V."/>
            <person name="Frolov E.N."/>
            <person name="Lebedinsky A.V."/>
        </authorList>
    </citation>
    <scope>NUCLEOTIDE SEQUENCE</scope>
    <source>
        <strain evidence="9">3443-3Ac</strain>
    </source>
</reference>
<feature type="binding site" evidence="7">
    <location>
        <position position="151"/>
    </location>
    <ligand>
        <name>Mg(2+)</name>
        <dbReference type="ChEBI" id="CHEBI:18420"/>
    </ligand>
</feature>
<feature type="transmembrane region" description="Helical" evidence="8">
    <location>
        <begin position="236"/>
        <end position="257"/>
    </location>
</feature>